<dbReference type="Proteomes" id="UP000515801">
    <property type="component" value="Segment"/>
</dbReference>
<gene>
    <name evidence="1" type="primary">40</name>
    <name evidence="1" type="ORF">SEA_AZULA_40</name>
</gene>
<dbReference type="KEGG" id="vg:65128254"/>
<organism evidence="1 2">
    <name type="scientific">Gordonia phage Azula</name>
    <dbReference type="NCBI Taxonomy" id="2762397"/>
    <lineage>
        <taxon>Viruses</taxon>
        <taxon>Duplodnaviria</taxon>
        <taxon>Heunggongvirae</taxon>
        <taxon>Uroviricota</taxon>
        <taxon>Caudoviricetes</taxon>
        <taxon>Jujuvirus</taxon>
        <taxon>Jujuvirus azula</taxon>
    </lineage>
</organism>
<dbReference type="RefSeq" id="YP_010109966.1">
    <property type="nucleotide sequence ID" value="NC_055865.1"/>
</dbReference>
<accession>A0A7G8LKS9</accession>
<sequence length="145" mass="17037">MSVPQLSVRGMYHPWRDARRREHLNIEFKRLPDGRRGCLRGNDVTINTADGQVTRRCTITHELVHDERQVFPRDRVLRAREERTVETIASRRLITLEALADTLRWTRHANEAAAELWVDVPMLLAFVRSLTDDERAWLNERLADD</sequence>
<name>A0A7G8LKS9_9CAUD</name>
<protein>
    <submittedName>
        <fullName evidence="1">Peptidase</fullName>
    </submittedName>
</protein>
<proteinExistence type="predicted"/>
<evidence type="ECO:0000313" key="1">
    <source>
        <dbReference type="EMBL" id="QNJ57851.1"/>
    </source>
</evidence>
<evidence type="ECO:0000313" key="2">
    <source>
        <dbReference type="Proteomes" id="UP000515801"/>
    </source>
</evidence>
<reference evidence="1 2" key="1">
    <citation type="submission" date="2020-07" db="EMBL/GenBank/DDBJ databases">
        <authorList>
            <person name="McAllister N."/>
            <person name="Shin J."/>
            <person name="DeCesaris R."/>
            <person name="Khan R."/>
            <person name="Maida M.R."/>
            <person name="Meek G.M."/>
            <person name="Nagarkar R."/>
            <person name="Neopaney A."/>
            <person name="Oviedo V."/>
            <person name="Yang K.S."/>
            <person name="Butela K.A."/>
            <person name="Garlena R.A."/>
            <person name="Russell D.A."/>
            <person name="Pope W.H."/>
            <person name="Jacobs-Sera D."/>
            <person name="Hatfull G.F."/>
        </authorList>
    </citation>
    <scope>NUCLEOTIDE SEQUENCE [LARGE SCALE GENOMIC DNA]</scope>
</reference>
<dbReference type="GeneID" id="65128254"/>
<keyword evidence="2" id="KW-1185">Reference proteome</keyword>
<dbReference type="EMBL" id="MT723935">
    <property type="protein sequence ID" value="QNJ57851.1"/>
    <property type="molecule type" value="Genomic_DNA"/>
</dbReference>